<evidence type="ECO:0000313" key="1">
    <source>
        <dbReference type="EMBL" id="PPQ30795.1"/>
    </source>
</evidence>
<protein>
    <submittedName>
        <fullName evidence="1">Uncharacterized protein</fullName>
    </submittedName>
</protein>
<name>A0A2S6N849_9HYPH</name>
<dbReference type="AlphaFoldDB" id="A0A2S6N849"/>
<dbReference type="Proteomes" id="UP000239089">
    <property type="component" value="Unassembled WGS sequence"/>
</dbReference>
<evidence type="ECO:0000313" key="2">
    <source>
        <dbReference type="Proteomes" id="UP000239089"/>
    </source>
</evidence>
<organism evidence="1 2">
    <name type="scientific">Rhodoblastus sphagnicola</name>
    <dbReference type="NCBI Taxonomy" id="333368"/>
    <lineage>
        <taxon>Bacteria</taxon>
        <taxon>Pseudomonadati</taxon>
        <taxon>Pseudomonadota</taxon>
        <taxon>Alphaproteobacteria</taxon>
        <taxon>Hyphomicrobiales</taxon>
        <taxon>Rhodoblastaceae</taxon>
        <taxon>Rhodoblastus</taxon>
    </lineage>
</organism>
<gene>
    <name evidence="1" type="ORF">CCR94_11320</name>
</gene>
<reference evidence="1 2" key="1">
    <citation type="journal article" date="2018" name="Arch. Microbiol.">
        <title>New insights into the metabolic potential of the phototrophic purple bacterium Rhodopila globiformis DSM 161(T) from its draft genome sequence and evidence for a vanadium-dependent nitrogenase.</title>
        <authorList>
            <person name="Imhoff J.F."/>
            <person name="Rahn T."/>
            <person name="Kunzel S."/>
            <person name="Neulinger S.C."/>
        </authorList>
    </citation>
    <scope>NUCLEOTIDE SEQUENCE [LARGE SCALE GENOMIC DNA]</scope>
    <source>
        <strain evidence="1 2">DSM 16996</strain>
    </source>
</reference>
<keyword evidence="2" id="KW-1185">Reference proteome</keyword>
<proteinExistence type="predicted"/>
<accession>A0A2S6N849</accession>
<comment type="caution">
    <text evidence="1">The sequence shown here is derived from an EMBL/GenBank/DDBJ whole genome shotgun (WGS) entry which is preliminary data.</text>
</comment>
<dbReference type="EMBL" id="NHSJ01000072">
    <property type="protein sequence ID" value="PPQ30795.1"/>
    <property type="molecule type" value="Genomic_DNA"/>
</dbReference>
<sequence>MIFSKNWCPIFGIMRCLRFANGNGGHKALIKWLAQTPVQRVAFEPTGPYHRALERTLGAAGVPFAKVNPRQARRSRRYPKMKTPTDWPGLFFLTH</sequence>